<evidence type="ECO:0000256" key="3">
    <source>
        <dbReference type="ARBA" id="ARBA00022801"/>
    </source>
</evidence>
<evidence type="ECO:0000256" key="5">
    <source>
        <dbReference type="ARBA" id="ARBA00023049"/>
    </source>
</evidence>
<gene>
    <name evidence="7" type="ORF">SD71_04335</name>
</gene>
<dbReference type="Gene3D" id="3.40.140.10">
    <property type="entry name" value="Cytidine Deaminase, domain 2"/>
    <property type="match status" value="1"/>
</dbReference>
<evidence type="ECO:0000259" key="6">
    <source>
        <dbReference type="Pfam" id="PF14464"/>
    </source>
</evidence>
<reference evidence="7 8" key="1">
    <citation type="submission" date="2014-12" db="EMBL/GenBank/DDBJ databases">
        <title>Draft genome sequence of Cohnella kolymensis strain B-2846.</title>
        <authorList>
            <person name="Karlyshev A.V."/>
            <person name="Kudryashova E.B."/>
        </authorList>
    </citation>
    <scope>NUCLEOTIDE SEQUENCE [LARGE SCALE GENOMIC DNA]</scope>
    <source>
        <strain evidence="7 8">VKM B-2846</strain>
    </source>
</reference>
<dbReference type="Proteomes" id="UP000054526">
    <property type="component" value="Unassembled WGS sequence"/>
</dbReference>
<evidence type="ECO:0000313" key="8">
    <source>
        <dbReference type="Proteomes" id="UP000054526"/>
    </source>
</evidence>
<sequence length="145" mass="16240">MSEIRRVSYLPCVEADLIDVCRSRLPNETCGVIYGAIVNDTVIAEGFAVVRNAAPNPSHAFFFHPEEWIGIFYEAEKNQRSIVGIFHSHPDGGVEPSAEDGRAWTPWGTYWVVSLAGERGAVTAYRKDSRRQWVRLSAQRDESNG</sequence>
<name>A0ABR5A7G2_9BACL</name>
<dbReference type="PANTHER" id="PTHR34858">
    <property type="entry name" value="CYSO-CYSTEINE PEPTIDASE"/>
    <property type="match status" value="1"/>
</dbReference>
<dbReference type="PANTHER" id="PTHR34858:SF1">
    <property type="entry name" value="CYSO-CYSTEINE PEPTIDASE"/>
    <property type="match status" value="1"/>
</dbReference>
<dbReference type="Pfam" id="PF14464">
    <property type="entry name" value="Prok-JAB"/>
    <property type="match status" value="1"/>
</dbReference>
<dbReference type="CDD" id="cd08070">
    <property type="entry name" value="MPN_like"/>
    <property type="match status" value="1"/>
</dbReference>
<keyword evidence="4" id="KW-0862">Zinc</keyword>
<evidence type="ECO:0000256" key="2">
    <source>
        <dbReference type="ARBA" id="ARBA00022723"/>
    </source>
</evidence>
<evidence type="ECO:0000256" key="1">
    <source>
        <dbReference type="ARBA" id="ARBA00022670"/>
    </source>
</evidence>
<dbReference type="EMBL" id="JXAL01000003">
    <property type="protein sequence ID" value="KIL36947.1"/>
    <property type="molecule type" value="Genomic_DNA"/>
</dbReference>
<keyword evidence="5" id="KW-0482">Metalloprotease</keyword>
<keyword evidence="2" id="KW-0479">Metal-binding</keyword>
<comment type="caution">
    <text evidence="7">The sequence shown here is derived from an EMBL/GenBank/DDBJ whole genome shotgun (WGS) entry which is preliminary data.</text>
</comment>
<dbReference type="InterPro" id="IPR051929">
    <property type="entry name" value="VirAsm_ModProt"/>
</dbReference>
<keyword evidence="1" id="KW-0645">Protease</keyword>
<proteinExistence type="predicted"/>
<evidence type="ECO:0000313" key="7">
    <source>
        <dbReference type="EMBL" id="KIL36947.1"/>
    </source>
</evidence>
<dbReference type="SUPFAM" id="SSF102712">
    <property type="entry name" value="JAB1/MPN domain"/>
    <property type="match status" value="1"/>
</dbReference>
<feature type="domain" description="JAB" evidence="6">
    <location>
        <begin position="17"/>
        <end position="118"/>
    </location>
</feature>
<protein>
    <recommendedName>
        <fullName evidence="6">JAB domain-containing protein</fullName>
    </recommendedName>
</protein>
<keyword evidence="8" id="KW-1185">Reference proteome</keyword>
<keyword evidence="3" id="KW-0378">Hydrolase</keyword>
<organism evidence="7 8">
    <name type="scientific">Cohnella kolymensis</name>
    <dbReference type="NCBI Taxonomy" id="1590652"/>
    <lineage>
        <taxon>Bacteria</taxon>
        <taxon>Bacillati</taxon>
        <taxon>Bacillota</taxon>
        <taxon>Bacilli</taxon>
        <taxon>Bacillales</taxon>
        <taxon>Paenibacillaceae</taxon>
        <taxon>Cohnella</taxon>
    </lineage>
</organism>
<accession>A0ABR5A7G2</accession>
<dbReference type="RefSeq" id="WP_041060168.1">
    <property type="nucleotide sequence ID" value="NZ_JXAL01000003.1"/>
</dbReference>
<evidence type="ECO:0000256" key="4">
    <source>
        <dbReference type="ARBA" id="ARBA00022833"/>
    </source>
</evidence>
<dbReference type="InterPro" id="IPR028090">
    <property type="entry name" value="JAB_dom_prok"/>
</dbReference>